<dbReference type="InterPro" id="IPR036179">
    <property type="entry name" value="Ig-like_dom_sf"/>
</dbReference>
<keyword evidence="3" id="KW-1133">Transmembrane helix</keyword>
<feature type="non-terminal residue" evidence="8">
    <location>
        <position position="114"/>
    </location>
</feature>
<dbReference type="InterPro" id="IPR051117">
    <property type="entry name" value="TRG_var/const_region"/>
</dbReference>
<evidence type="ECO:0000256" key="5">
    <source>
        <dbReference type="ARBA" id="ARBA00023170"/>
    </source>
</evidence>
<keyword evidence="5" id="KW-0675">Receptor</keyword>
<evidence type="ECO:0000313" key="9">
    <source>
        <dbReference type="Proteomes" id="UP000538817"/>
    </source>
</evidence>
<dbReference type="InterPro" id="IPR013106">
    <property type="entry name" value="Ig_V-set"/>
</dbReference>
<dbReference type="PROSITE" id="PS50835">
    <property type="entry name" value="IG_LIKE"/>
    <property type="match status" value="1"/>
</dbReference>
<accession>A0A7K7A817</accession>
<evidence type="ECO:0000256" key="3">
    <source>
        <dbReference type="ARBA" id="ARBA00022989"/>
    </source>
</evidence>
<keyword evidence="4" id="KW-0472">Membrane</keyword>
<evidence type="ECO:0000256" key="1">
    <source>
        <dbReference type="ARBA" id="ARBA00004370"/>
    </source>
</evidence>
<evidence type="ECO:0000313" key="8">
    <source>
        <dbReference type="EMBL" id="NWX92093.1"/>
    </source>
</evidence>
<sequence>SLFIFLLFFLDAETQVLLKQLKTSISRGKAKTAYIDCIAEGINSFETAYIHWYRHIPPKGPEWLLFIKSARDISYDQESYKRKYSVSKKRNNVCTLAVTDINLSDEGTYYCAYW</sequence>
<keyword evidence="2" id="KW-0812">Transmembrane</keyword>
<dbReference type="SMART" id="SM00406">
    <property type="entry name" value="IGv"/>
    <property type="match status" value="1"/>
</dbReference>
<dbReference type="Gene3D" id="2.60.40.10">
    <property type="entry name" value="Immunoglobulins"/>
    <property type="match status" value="1"/>
</dbReference>
<dbReference type="EMBL" id="VZSG01000980">
    <property type="protein sequence ID" value="NWX92093.1"/>
    <property type="molecule type" value="Genomic_DNA"/>
</dbReference>
<evidence type="ECO:0000259" key="7">
    <source>
        <dbReference type="PROSITE" id="PS50835"/>
    </source>
</evidence>
<evidence type="ECO:0000256" key="2">
    <source>
        <dbReference type="ARBA" id="ARBA00022692"/>
    </source>
</evidence>
<feature type="domain" description="Ig-like" evidence="7">
    <location>
        <begin position="14"/>
        <end position="114"/>
    </location>
</feature>
<comment type="subcellular location">
    <subcellularLocation>
        <location evidence="1">Membrane</location>
    </subcellularLocation>
</comment>
<dbReference type="Proteomes" id="UP000538817">
    <property type="component" value="Unassembled WGS sequence"/>
</dbReference>
<dbReference type="InterPro" id="IPR007110">
    <property type="entry name" value="Ig-like_dom"/>
</dbReference>
<proteinExistence type="predicted"/>
<dbReference type="GO" id="GO:0016020">
    <property type="term" value="C:membrane"/>
    <property type="evidence" value="ECO:0007669"/>
    <property type="project" value="UniProtKB-SubCell"/>
</dbReference>
<keyword evidence="9" id="KW-1185">Reference proteome</keyword>
<dbReference type="AlphaFoldDB" id="A0A7K7A817"/>
<comment type="caution">
    <text evidence="8">The sequence shown here is derived from an EMBL/GenBank/DDBJ whole genome shotgun (WGS) entry which is preliminary data.</text>
</comment>
<organism evidence="8 9">
    <name type="scientific">Nothoprocta pentlandii</name>
    <dbReference type="NCBI Taxonomy" id="2585814"/>
    <lineage>
        <taxon>Eukaryota</taxon>
        <taxon>Metazoa</taxon>
        <taxon>Chordata</taxon>
        <taxon>Craniata</taxon>
        <taxon>Vertebrata</taxon>
        <taxon>Euteleostomi</taxon>
        <taxon>Archelosauria</taxon>
        <taxon>Archosauria</taxon>
        <taxon>Dinosauria</taxon>
        <taxon>Saurischia</taxon>
        <taxon>Theropoda</taxon>
        <taxon>Coelurosauria</taxon>
        <taxon>Aves</taxon>
        <taxon>Palaeognathae</taxon>
        <taxon>Tinamiformes</taxon>
        <taxon>Tinamidae</taxon>
        <taxon>Nothoprocta</taxon>
    </lineage>
</organism>
<dbReference type="SUPFAM" id="SSF48726">
    <property type="entry name" value="Immunoglobulin"/>
    <property type="match status" value="1"/>
</dbReference>
<name>A0A7K7A817_9AVES</name>
<evidence type="ECO:0000256" key="4">
    <source>
        <dbReference type="ARBA" id="ARBA00023136"/>
    </source>
</evidence>
<dbReference type="PANTHER" id="PTHR19256">
    <property type="entry name" value="T-CELL RECEPTOR GAMMA CHAIN"/>
    <property type="match status" value="1"/>
</dbReference>
<dbReference type="PANTHER" id="PTHR19256:SF65">
    <property type="entry name" value="T CELL RECEPTOR GAMMA CONSTANT 1-RELATED"/>
    <property type="match status" value="1"/>
</dbReference>
<dbReference type="Pfam" id="PF07686">
    <property type="entry name" value="V-set"/>
    <property type="match status" value="1"/>
</dbReference>
<feature type="non-terminal residue" evidence="8">
    <location>
        <position position="1"/>
    </location>
</feature>
<protein>
    <submittedName>
        <fullName evidence="8">HVM16 protein</fullName>
    </submittedName>
</protein>
<evidence type="ECO:0000256" key="6">
    <source>
        <dbReference type="ARBA" id="ARBA00023319"/>
    </source>
</evidence>
<gene>
    <name evidence="8" type="primary">Hvm16</name>
    <name evidence="8" type="ORF">NOTPEN_R14765</name>
</gene>
<reference evidence="8 9" key="1">
    <citation type="submission" date="2019-09" db="EMBL/GenBank/DDBJ databases">
        <title>Bird 10,000 Genomes (B10K) Project - Family phase.</title>
        <authorList>
            <person name="Zhang G."/>
        </authorList>
    </citation>
    <scope>NUCLEOTIDE SEQUENCE [LARGE SCALE GENOMIC DNA]</scope>
    <source>
        <strain evidence="8">B10K-MSB-04</strain>
    </source>
</reference>
<keyword evidence="6" id="KW-0393">Immunoglobulin domain</keyword>
<dbReference type="InterPro" id="IPR013783">
    <property type="entry name" value="Ig-like_fold"/>
</dbReference>